<dbReference type="Pfam" id="PF00106">
    <property type="entry name" value="adh_short"/>
    <property type="match status" value="1"/>
</dbReference>
<accession>A0A7R8ZY04</accession>
<keyword evidence="2" id="KW-0560">Oxidoreductase</keyword>
<evidence type="ECO:0000256" key="2">
    <source>
        <dbReference type="ARBA" id="ARBA00023002"/>
    </source>
</evidence>
<evidence type="ECO:0000313" key="4">
    <source>
        <dbReference type="Proteomes" id="UP000677054"/>
    </source>
</evidence>
<sequence>MDQSDEESNTKMGEGCCLWSIASNIITYSVLAWAGVQFSHLIKRLFIHGFGSYPSFTSYGTWAVVTGCTDGIGLSYAKELARRGMKIVLISRNPKKLEAVALRPKLLNSQSEEQFDTETLMIPADFTELDIYDGIKEKVAGRDIGVLVNNVGMASDPQPFLDVPEGEKTFQDMLLVNNMSMVRMTHMILPGMVKKGKGVVINVSSVAGISPVPFMTTYSATKFSRTSLNKVEKFVLFITLTIRKDVTRTRGIEYQRSSKNLDSKFVYTKMADKFLDRPGLTAPTPDTFVRSDLRSIPKIQVTSGYWFHNLMREASRFVNYVAPQEMTNMIGRHVTSEMEKNKKKHKNQ</sequence>
<dbReference type="GO" id="GO:0005783">
    <property type="term" value="C:endoplasmic reticulum"/>
    <property type="evidence" value="ECO:0007669"/>
    <property type="project" value="TreeGrafter"/>
</dbReference>
<dbReference type="PANTHER" id="PTHR43899:SF13">
    <property type="entry name" value="RH59310P"/>
    <property type="match status" value="1"/>
</dbReference>
<dbReference type="InterPro" id="IPR036291">
    <property type="entry name" value="NAD(P)-bd_dom_sf"/>
</dbReference>
<proteinExistence type="inferred from homology"/>
<dbReference type="Gene3D" id="3.40.50.720">
    <property type="entry name" value="NAD(P)-binding Rossmann-like Domain"/>
    <property type="match status" value="1"/>
</dbReference>
<keyword evidence="4" id="KW-1185">Reference proteome</keyword>
<dbReference type="PIRSF" id="PIRSF000126">
    <property type="entry name" value="11-beta-HSD1"/>
    <property type="match status" value="1"/>
</dbReference>
<dbReference type="PANTHER" id="PTHR43899">
    <property type="entry name" value="RH59310P"/>
    <property type="match status" value="1"/>
</dbReference>
<dbReference type="AlphaFoldDB" id="A0A7R8ZY04"/>
<dbReference type="CDD" id="cd05356">
    <property type="entry name" value="17beta-HSD1_like_SDR_c"/>
    <property type="match status" value="1"/>
</dbReference>
<dbReference type="InterPro" id="IPR051019">
    <property type="entry name" value="VLCFA-Steroid_DH"/>
</dbReference>
<dbReference type="EMBL" id="LR899614">
    <property type="protein sequence ID" value="CAD7241110.1"/>
    <property type="molecule type" value="Genomic_DNA"/>
</dbReference>
<dbReference type="SUPFAM" id="SSF51735">
    <property type="entry name" value="NAD(P)-binding Rossmann-fold domains"/>
    <property type="match status" value="1"/>
</dbReference>
<evidence type="ECO:0008006" key="5">
    <source>
        <dbReference type="Google" id="ProtNLM"/>
    </source>
</evidence>
<dbReference type="InterPro" id="IPR002347">
    <property type="entry name" value="SDR_fam"/>
</dbReference>
<reference evidence="3" key="1">
    <citation type="submission" date="2020-11" db="EMBL/GenBank/DDBJ databases">
        <authorList>
            <person name="Tran Van P."/>
        </authorList>
    </citation>
    <scope>NUCLEOTIDE SEQUENCE</scope>
</reference>
<dbReference type="EMBL" id="CAJPEV010000097">
    <property type="protein sequence ID" value="CAG0880509.1"/>
    <property type="molecule type" value="Genomic_DNA"/>
</dbReference>
<dbReference type="OrthoDB" id="5545019at2759"/>
<dbReference type="PRINTS" id="PR00081">
    <property type="entry name" value="GDHRDH"/>
</dbReference>
<evidence type="ECO:0000313" key="3">
    <source>
        <dbReference type="EMBL" id="CAD7241110.1"/>
    </source>
</evidence>
<dbReference type="GO" id="GO:0016491">
    <property type="term" value="F:oxidoreductase activity"/>
    <property type="evidence" value="ECO:0007669"/>
    <property type="project" value="UniProtKB-KW"/>
</dbReference>
<gene>
    <name evidence="3" type="ORF">DSTB1V02_LOCUS1112</name>
</gene>
<evidence type="ECO:0000256" key="1">
    <source>
        <dbReference type="ARBA" id="ARBA00006484"/>
    </source>
</evidence>
<organism evidence="3">
    <name type="scientific">Darwinula stevensoni</name>
    <dbReference type="NCBI Taxonomy" id="69355"/>
    <lineage>
        <taxon>Eukaryota</taxon>
        <taxon>Metazoa</taxon>
        <taxon>Ecdysozoa</taxon>
        <taxon>Arthropoda</taxon>
        <taxon>Crustacea</taxon>
        <taxon>Oligostraca</taxon>
        <taxon>Ostracoda</taxon>
        <taxon>Podocopa</taxon>
        <taxon>Podocopida</taxon>
        <taxon>Darwinulocopina</taxon>
        <taxon>Darwinuloidea</taxon>
        <taxon>Darwinulidae</taxon>
        <taxon>Darwinula</taxon>
    </lineage>
</organism>
<dbReference type="Proteomes" id="UP000677054">
    <property type="component" value="Unassembled WGS sequence"/>
</dbReference>
<protein>
    <recommendedName>
        <fullName evidence="5">Estradiol 17-beta-dehydrogenase 12</fullName>
    </recommendedName>
</protein>
<comment type="similarity">
    <text evidence="1">Belongs to the short-chain dehydrogenases/reductases (SDR) family.</text>
</comment>
<name>A0A7R8ZY04_9CRUS</name>